<proteinExistence type="predicted"/>
<name>A0AAV2MAX4_KNICA</name>
<gene>
    <name evidence="1" type="ORF">KC01_LOCUS37116</name>
</gene>
<accession>A0AAV2MAX4</accession>
<organism evidence="1 2">
    <name type="scientific">Knipowitschia caucasica</name>
    <name type="common">Caucasian dwarf goby</name>
    <name type="synonym">Pomatoschistus caucasicus</name>
    <dbReference type="NCBI Taxonomy" id="637954"/>
    <lineage>
        <taxon>Eukaryota</taxon>
        <taxon>Metazoa</taxon>
        <taxon>Chordata</taxon>
        <taxon>Craniata</taxon>
        <taxon>Vertebrata</taxon>
        <taxon>Euteleostomi</taxon>
        <taxon>Actinopterygii</taxon>
        <taxon>Neopterygii</taxon>
        <taxon>Teleostei</taxon>
        <taxon>Neoteleostei</taxon>
        <taxon>Acanthomorphata</taxon>
        <taxon>Gobiaria</taxon>
        <taxon>Gobiiformes</taxon>
        <taxon>Gobioidei</taxon>
        <taxon>Gobiidae</taxon>
        <taxon>Gobiinae</taxon>
        <taxon>Knipowitschia</taxon>
    </lineage>
</organism>
<keyword evidence="2" id="KW-1185">Reference proteome</keyword>
<evidence type="ECO:0000313" key="2">
    <source>
        <dbReference type="Proteomes" id="UP001497482"/>
    </source>
</evidence>
<dbReference type="Proteomes" id="UP001497482">
    <property type="component" value="Chromosome 7"/>
</dbReference>
<sequence length="77" mass="7376">MWVGFGCVGFGGGGFDYGIGYMGWGCLGGCKGEVGDGMGEGGCGSGGMLCCGVGWVMEGGFVRRWGGGGGVGCGGVC</sequence>
<dbReference type="AlphaFoldDB" id="A0AAV2MAX4"/>
<protein>
    <submittedName>
        <fullName evidence="1">Uncharacterized protein</fullName>
    </submittedName>
</protein>
<reference evidence="1 2" key="1">
    <citation type="submission" date="2024-04" db="EMBL/GenBank/DDBJ databases">
        <authorList>
            <person name="Waldvogel A.-M."/>
            <person name="Schoenle A."/>
        </authorList>
    </citation>
    <scope>NUCLEOTIDE SEQUENCE [LARGE SCALE GENOMIC DNA]</scope>
</reference>
<dbReference type="EMBL" id="OZ035829">
    <property type="protein sequence ID" value="CAL1610508.1"/>
    <property type="molecule type" value="Genomic_DNA"/>
</dbReference>
<evidence type="ECO:0000313" key="1">
    <source>
        <dbReference type="EMBL" id="CAL1610508.1"/>
    </source>
</evidence>